<name>A0A9N9CIA3_9GLOM</name>
<organism evidence="4 5">
    <name type="scientific">Cetraspora pellucida</name>
    <dbReference type="NCBI Taxonomy" id="1433469"/>
    <lineage>
        <taxon>Eukaryota</taxon>
        <taxon>Fungi</taxon>
        <taxon>Fungi incertae sedis</taxon>
        <taxon>Mucoromycota</taxon>
        <taxon>Glomeromycotina</taxon>
        <taxon>Glomeromycetes</taxon>
        <taxon>Diversisporales</taxon>
        <taxon>Gigasporaceae</taxon>
        <taxon>Cetraspora</taxon>
    </lineage>
</organism>
<dbReference type="SUPFAM" id="SSF81901">
    <property type="entry name" value="HCP-like"/>
    <property type="match status" value="1"/>
</dbReference>
<dbReference type="InterPro" id="IPR001245">
    <property type="entry name" value="Ser-Thr/Tyr_kinase_cat_dom"/>
</dbReference>
<dbReference type="InterPro" id="IPR036537">
    <property type="entry name" value="Adaptor_Cbl_N_dom_sf"/>
</dbReference>
<dbReference type="CDD" id="cd21037">
    <property type="entry name" value="MLKL_NTD"/>
    <property type="match status" value="1"/>
</dbReference>
<evidence type="ECO:0000313" key="4">
    <source>
        <dbReference type="EMBL" id="CAG8604507.1"/>
    </source>
</evidence>
<dbReference type="SUPFAM" id="SSF56112">
    <property type="entry name" value="Protein kinase-like (PK-like)"/>
    <property type="match status" value="2"/>
</dbReference>
<dbReference type="OrthoDB" id="4062651at2759"/>
<dbReference type="Gene3D" id="3.30.200.20">
    <property type="entry name" value="Phosphorylase Kinase, domain 1"/>
    <property type="match status" value="1"/>
</dbReference>
<comment type="caution">
    <text evidence="4">The sequence shown here is derived from an EMBL/GenBank/DDBJ whole genome shotgun (WGS) entry which is preliminary data.</text>
</comment>
<evidence type="ECO:0000259" key="3">
    <source>
        <dbReference type="PROSITE" id="PS50011"/>
    </source>
</evidence>
<evidence type="ECO:0000313" key="5">
    <source>
        <dbReference type="Proteomes" id="UP000789759"/>
    </source>
</evidence>
<dbReference type="PANTHER" id="PTHR44329">
    <property type="entry name" value="SERINE/THREONINE-PROTEIN KINASE TNNI3K-RELATED"/>
    <property type="match status" value="1"/>
</dbReference>
<dbReference type="Gene3D" id="1.10.510.10">
    <property type="entry name" value="Transferase(Phosphotransferase) domain 1"/>
    <property type="match status" value="1"/>
</dbReference>
<dbReference type="GO" id="GO:0005524">
    <property type="term" value="F:ATP binding"/>
    <property type="evidence" value="ECO:0007669"/>
    <property type="project" value="UniProtKB-UniRule"/>
</dbReference>
<dbReference type="InterPro" id="IPR051681">
    <property type="entry name" value="Ser/Thr_Kinases-Pseudokinases"/>
</dbReference>
<keyword evidence="1" id="KW-0547">Nucleotide-binding</keyword>
<feature type="domain" description="Protein kinase" evidence="3">
    <location>
        <begin position="48"/>
        <end position="519"/>
    </location>
</feature>
<keyword evidence="1" id="KW-0067">ATP-binding</keyword>
<feature type="coiled-coil region" evidence="2">
    <location>
        <begin position="262"/>
        <end position="296"/>
    </location>
</feature>
<feature type="coiled-coil region" evidence="2">
    <location>
        <begin position="166"/>
        <end position="220"/>
    </location>
</feature>
<dbReference type="InterPro" id="IPR006597">
    <property type="entry name" value="Sel1-like"/>
</dbReference>
<dbReference type="SMART" id="SM00671">
    <property type="entry name" value="SEL1"/>
    <property type="match status" value="1"/>
</dbReference>
<dbReference type="InterPro" id="IPR059179">
    <property type="entry name" value="MLKL-like_MCAfunc"/>
</dbReference>
<dbReference type="PROSITE" id="PS00107">
    <property type="entry name" value="PROTEIN_KINASE_ATP"/>
    <property type="match status" value="1"/>
</dbReference>
<protein>
    <submittedName>
        <fullName evidence="4">24756_t:CDS:1</fullName>
    </submittedName>
</protein>
<evidence type="ECO:0000256" key="1">
    <source>
        <dbReference type="PROSITE-ProRule" id="PRU10141"/>
    </source>
</evidence>
<evidence type="ECO:0000256" key="2">
    <source>
        <dbReference type="SAM" id="Coils"/>
    </source>
</evidence>
<gene>
    <name evidence="4" type="ORF">CPELLU_LOCUS7153</name>
</gene>
<dbReference type="EMBL" id="CAJVQA010004701">
    <property type="protein sequence ID" value="CAG8604507.1"/>
    <property type="molecule type" value="Genomic_DNA"/>
</dbReference>
<dbReference type="Proteomes" id="UP000789759">
    <property type="component" value="Unassembled WGS sequence"/>
</dbReference>
<dbReference type="GO" id="GO:0004674">
    <property type="term" value="F:protein serine/threonine kinase activity"/>
    <property type="evidence" value="ECO:0007669"/>
    <property type="project" value="TreeGrafter"/>
</dbReference>
<dbReference type="Gene3D" id="1.25.40.10">
    <property type="entry name" value="Tetratricopeptide repeat domain"/>
    <property type="match status" value="1"/>
</dbReference>
<dbReference type="InterPro" id="IPR000719">
    <property type="entry name" value="Prot_kinase_dom"/>
</dbReference>
<dbReference type="Pfam" id="PF07714">
    <property type="entry name" value="PK_Tyr_Ser-Thr"/>
    <property type="match status" value="1"/>
</dbReference>
<keyword evidence="2" id="KW-0175">Coiled coil</keyword>
<dbReference type="Pfam" id="PF00069">
    <property type="entry name" value="Pkinase"/>
    <property type="match status" value="1"/>
</dbReference>
<feature type="binding site" evidence="1">
    <location>
        <position position="75"/>
    </location>
    <ligand>
        <name>ATP</name>
        <dbReference type="ChEBI" id="CHEBI:30616"/>
    </ligand>
</feature>
<dbReference type="AlphaFoldDB" id="A0A9N9CIA3"/>
<accession>A0A9N9CIA3</accession>
<dbReference type="InterPro" id="IPR017441">
    <property type="entry name" value="Protein_kinase_ATP_BS"/>
</dbReference>
<proteinExistence type="predicted"/>
<sequence>MTKATDDDTFCIRSDDNSDAASEKTIVEYSGKLEALFPDLRSFDYSQFSDLKRIGQGGFAAVYSATYKGKKYALKSLNNNLHFDDKSLKRIERELILLHKVDNENIVKLYGYSKDPRLDSFMLVLQLANEGSLRNYLQKKQQGGVIQIEEEMRVINKEAKCCQKICSALLERVEFAKTAMESLNRNPNCYKERFEKQDYYEDWKKLINILENIKKFAKENTQLYWFKKYVNAIEIKTNFEKHCKEFVEICKALDFNTAIYNAKKKEMEAQDAAEDLEYLKKTVAELKSNVEQINSKSSGINTGEIPLVTQIDPEKLVEPLLSYNNVGKSKKVIKKILRGVEVACKKISSIGNDDITYNNEINIFLKLGTCPFIIGFYGVSRVDKNTITDGFEARVSNFKHSHDMSKKPSEIKNFPDVIRWLAPEMMLETPSYYNLHCETFSFGMTLWEICYQRIPYKDIDNIDQIKKQVLDKTRETLGIANDKLQIPRELAKIITLAWDDDPIKRPSDTELQLKFKKLYDVHIASKVLSPKIRREDNEFPMFETPDVSDGNKLEEEKNKFDVSEIMKYLNMAADNGNSIAPFNLGDIYWNGKLGIPVNKEKAKSYFKISASKNNPKAIEFLEKNQL</sequence>
<dbReference type="InterPro" id="IPR011990">
    <property type="entry name" value="TPR-like_helical_dom_sf"/>
</dbReference>
<reference evidence="4" key="1">
    <citation type="submission" date="2021-06" db="EMBL/GenBank/DDBJ databases">
        <authorList>
            <person name="Kallberg Y."/>
            <person name="Tangrot J."/>
            <person name="Rosling A."/>
        </authorList>
    </citation>
    <scope>NUCLEOTIDE SEQUENCE</scope>
    <source>
        <strain evidence="4">FL966</strain>
    </source>
</reference>
<dbReference type="PROSITE" id="PS50011">
    <property type="entry name" value="PROTEIN_KINASE_DOM"/>
    <property type="match status" value="1"/>
</dbReference>
<dbReference type="Gene3D" id="1.20.930.20">
    <property type="entry name" value="Adaptor protein Cbl, N-terminal domain"/>
    <property type="match status" value="1"/>
</dbReference>
<dbReference type="InterPro" id="IPR011009">
    <property type="entry name" value="Kinase-like_dom_sf"/>
</dbReference>
<keyword evidence="5" id="KW-1185">Reference proteome</keyword>
<dbReference type="GO" id="GO:0007166">
    <property type="term" value="P:cell surface receptor signaling pathway"/>
    <property type="evidence" value="ECO:0007669"/>
    <property type="project" value="InterPro"/>
</dbReference>